<dbReference type="CDD" id="cd03293">
    <property type="entry name" value="ABC_NrtD_SsuB_transporters"/>
    <property type="match status" value="1"/>
</dbReference>
<dbReference type="RefSeq" id="WP_210597604.1">
    <property type="nucleotide sequence ID" value="NZ_JAGKSQ010000004.1"/>
</dbReference>
<keyword evidence="6" id="KW-1185">Reference proteome</keyword>
<dbReference type="PROSITE" id="PS00211">
    <property type="entry name" value="ABC_TRANSPORTER_1"/>
    <property type="match status" value="1"/>
</dbReference>
<keyword evidence="2" id="KW-0547">Nucleotide-binding</keyword>
<organism evidence="5 6">
    <name type="scientific">Halalkalibacter suaedae</name>
    <dbReference type="NCBI Taxonomy" id="2822140"/>
    <lineage>
        <taxon>Bacteria</taxon>
        <taxon>Bacillati</taxon>
        <taxon>Bacillota</taxon>
        <taxon>Bacilli</taxon>
        <taxon>Bacillales</taxon>
        <taxon>Bacillaceae</taxon>
        <taxon>Halalkalibacter</taxon>
    </lineage>
</organism>
<evidence type="ECO:0000313" key="6">
    <source>
        <dbReference type="Proteomes" id="UP000678228"/>
    </source>
</evidence>
<dbReference type="InterPro" id="IPR017871">
    <property type="entry name" value="ABC_transporter-like_CS"/>
</dbReference>
<dbReference type="GO" id="GO:0005524">
    <property type="term" value="F:ATP binding"/>
    <property type="evidence" value="ECO:0007669"/>
    <property type="project" value="UniProtKB-KW"/>
</dbReference>
<evidence type="ECO:0000259" key="4">
    <source>
        <dbReference type="PROSITE" id="PS50893"/>
    </source>
</evidence>
<dbReference type="PROSITE" id="PS50893">
    <property type="entry name" value="ABC_TRANSPORTER_2"/>
    <property type="match status" value="1"/>
</dbReference>
<comment type="caution">
    <text evidence="5">The sequence shown here is derived from an EMBL/GenBank/DDBJ whole genome shotgun (WGS) entry which is preliminary data.</text>
</comment>
<name>A0A941APL4_9BACI</name>
<dbReference type="InterPro" id="IPR050166">
    <property type="entry name" value="ABC_transporter_ATP-bind"/>
</dbReference>
<dbReference type="PANTHER" id="PTHR42788:SF2">
    <property type="entry name" value="ABC TRANSPORTER ATP-BINDING PROTEIN"/>
    <property type="match status" value="1"/>
</dbReference>
<evidence type="ECO:0000256" key="1">
    <source>
        <dbReference type="ARBA" id="ARBA00022448"/>
    </source>
</evidence>
<dbReference type="PANTHER" id="PTHR42788">
    <property type="entry name" value="TAURINE IMPORT ATP-BINDING PROTEIN-RELATED"/>
    <property type="match status" value="1"/>
</dbReference>
<protein>
    <submittedName>
        <fullName evidence="5">ABC transporter ATP-binding protein</fullName>
    </submittedName>
</protein>
<accession>A0A941APL4</accession>
<proteinExistence type="predicted"/>
<keyword evidence="3 5" id="KW-0067">ATP-binding</keyword>
<keyword evidence="1" id="KW-0813">Transport</keyword>
<dbReference type="Pfam" id="PF00005">
    <property type="entry name" value="ABC_tran"/>
    <property type="match status" value="1"/>
</dbReference>
<dbReference type="GO" id="GO:0016887">
    <property type="term" value="F:ATP hydrolysis activity"/>
    <property type="evidence" value="ECO:0007669"/>
    <property type="project" value="InterPro"/>
</dbReference>
<gene>
    <name evidence="5" type="ORF">J7W16_12365</name>
</gene>
<feature type="domain" description="ABC transporter" evidence="4">
    <location>
        <begin position="5"/>
        <end position="234"/>
    </location>
</feature>
<dbReference type="EMBL" id="JAGKSQ010000004">
    <property type="protein sequence ID" value="MBP3951926.1"/>
    <property type="molecule type" value="Genomic_DNA"/>
</dbReference>
<evidence type="ECO:0000313" key="5">
    <source>
        <dbReference type="EMBL" id="MBP3951926.1"/>
    </source>
</evidence>
<dbReference type="Proteomes" id="UP000678228">
    <property type="component" value="Unassembled WGS sequence"/>
</dbReference>
<reference evidence="5" key="1">
    <citation type="submission" date="2021-03" db="EMBL/GenBank/DDBJ databases">
        <title>Bacillus suaedae sp. nov., isolated from Suaeda aralocaspica.</title>
        <authorList>
            <person name="Lei R.F.R."/>
        </authorList>
    </citation>
    <scope>NUCLEOTIDE SEQUENCE</scope>
    <source>
        <strain evidence="5">YZJH907-2</strain>
    </source>
</reference>
<evidence type="ECO:0000256" key="2">
    <source>
        <dbReference type="ARBA" id="ARBA00022741"/>
    </source>
</evidence>
<dbReference type="InterPro" id="IPR027417">
    <property type="entry name" value="P-loop_NTPase"/>
</dbReference>
<dbReference type="InterPro" id="IPR003593">
    <property type="entry name" value="AAA+_ATPase"/>
</dbReference>
<dbReference type="AlphaFoldDB" id="A0A941APL4"/>
<dbReference type="Gene3D" id="3.40.50.300">
    <property type="entry name" value="P-loop containing nucleotide triphosphate hydrolases"/>
    <property type="match status" value="1"/>
</dbReference>
<dbReference type="SUPFAM" id="SSF52540">
    <property type="entry name" value="P-loop containing nucleoside triphosphate hydrolases"/>
    <property type="match status" value="1"/>
</dbReference>
<dbReference type="InterPro" id="IPR003439">
    <property type="entry name" value="ABC_transporter-like_ATP-bd"/>
</dbReference>
<dbReference type="SMART" id="SM00382">
    <property type="entry name" value="AAA"/>
    <property type="match status" value="1"/>
</dbReference>
<sequence length="255" mass="28395">MAIMIDCKNVGITFDQSKVLANVDLQIQDGEFVSIIGKSGSGKSTLLQAIGGLLTPTEGQVTVAEKVITEPVDEITYVFQKPVLLEWRNVLENVLMPIELKHKRKPTKEDITLAKAMLHSVGLAGHENKYPHELSGGMMSRVSLARALLTRPKILLMDEPFSALDAMTKEQLQLELMQLSVQFSTTIVFITHDITEAVYLSDRVVLLGEQPAKVKKEFSIPFKRPRAKQLKFEPSFTSIIKGIYEEIEGRGENSS</sequence>
<evidence type="ECO:0000256" key="3">
    <source>
        <dbReference type="ARBA" id="ARBA00022840"/>
    </source>
</evidence>